<feature type="coiled-coil region" evidence="1">
    <location>
        <begin position="107"/>
        <end position="134"/>
    </location>
</feature>
<reference evidence="3" key="1">
    <citation type="submission" date="2017-09" db="EMBL/GenBank/DDBJ databases">
        <title>Luteimonas liuhanmingii sp.nov., isolated from the intestinal contents of Tibetan Plateau Pika in Yushu, Qinghai Province, China.</title>
        <authorList>
            <person name="Gui Z."/>
        </authorList>
    </citation>
    <scope>NUCLEOTIDE SEQUENCE [LARGE SCALE GENOMIC DNA]</scope>
    <source>
        <strain evidence="3">100111</strain>
    </source>
</reference>
<evidence type="ECO:0000313" key="2">
    <source>
        <dbReference type="EMBL" id="ATD67265.1"/>
    </source>
</evidence>
<protein>
    <submittedName>
        <fullName evidence="2">Porin</fullName>
    </submittedName>
</protein>
<dbReference type="EMBL" id="CP023406">
    <property type="protein sequence ID" value="ATD67265.1"/>
    <property type="molecule type" value="Genomic_DNA"/>
</dbReference>
<evidence type="ECO:0000256" key="1">
    <source>
        <dbReference type="SAM" id="Coils"/>
    </source>
</evidence>
<dbReference type="AlphaFoldDB" id="A0A290XDP7"/>
<accession>A0A290XDP7</accession>
<dbReference type="Pfam" id="PF07396">
    <property type="entry name" value="Porin_O_P"/>
    <property type="match status" value="1"/>
</dbReference>
<dbReference type="Gene3D" id="2.40.160.10">
    <property type="entry name" value="Porin"/>
    <property type="match status" value="1"/>
</dbReference>
<dbReference type="InterPro" id="IPR010870">
    <property type="entry name" value="Porin_O/P"/>
</dbReference>
<dbReference type="InterPro" id="IPR023614">
    <property type="entry name" value="Porin_dom_sf"/>
</dbReference>
<keyword evidence="3" id="KW-1185">Reference proteome</keyword>
<dbReference type="KEGG" id="lum:CNR27_07280"/>
<organism evidence="2 3">
    <name type="scientific">Luteimonas chenhongjianii</name>
    <dbReference type="NCBI Taxonomy" id="2006110"/>
    <lineage>
        <taxon>Bacteria</taxon>
        <taxon>Pseudomonadati</taxon>
        <taxon>Pseudomonadota</taxon>
        <taxon>Gammaproteobacteria</taxon>
        <taxon>Lysobacterales</taxon>
        <taxon>Lysobacteraceae</taxon>
        <taxon>Luteimonas</taxon>
    </lineage>
</organism>
<evidence type="ECO:0000313" key="3">
    <source>
        <dbReference type="Proteomes" id="UP000218968"/>
    </source>
</evidence>
<dbReference type="Proteomes" id="UP000218968">
    <property type="component" value="Chromosome"/>
</dbReference>
<gene>
    <name evidence="2" type="ORF">CNR27_07280</name>
</gene>
<dbReference type="SUPFAM" id="SSF56935">
    <property type="entry name" value="Porins"/>
    <property type="match status" value="1"/>
</dbReference>
<sequence length="509" mass="54755">MTIPRQPGDLGMTWHARRARAAIPSSDCHADAIGLSANLRNLRTVANACSTAARSRPARRACTGAPTSHSLRESTMRHSILAASVALAVASVSFSAAAQSQGRDAEVAALRAQLAEMQAKLDALELRSDAQSDINIGTQESLDRMATTMPVVDTKGGLKVTSADKKFEFSAGGRIHFDAYAFDRDEAASTGTTEFRRARITLGGKAYGWEYKFEQDFGAGSGLDGFRDVYIARSALGGKFTIGHFKPYRSMEELTSSNEILMMERPFASATGLFNGRQFQQGVGYMRADGNHTAGVSVFNLRSASGTRNEGVGAAGRVTFAPINTEESTLHFGGWASQENANQGSADLAASVSYAGRRGPSQVIATTTGASRDTVTAVGVEAAGSFGPLFFQAEYANATFGRPLGADQDVATWYVQGSWLLNGGHKPYKPTSGIFGSPKVTDKGLWELTARYDTIENKDIRNMDVSSWIVGMNYYVNPSLRFMFNYTNGDDSFTGDKTGQYALRTQFSF</sequence>
<proteinExistence type="predicted"/>
<name>A0A290XDP7_9GAMM</name>
<keyword evidence="1" id="KW-0175">Coiled coil</keyword>